<dbReference type="InterPro" id="IPR045261">
    <property type="entry name" value="MORC_ATPase"/>
</dbReference>
<dbReference type="GO" id="GO:0016887">
    <property type="term" value="F:ATP hydrolysis activity"/>
    <property type="evidence" value="ECO:0007669"/>
    <property type="project" value="InterPro"/>
</dbReference>
<evidence type="ECO:0000256" key="2">
    <source>
        <dbReference type="ARBA" id="ARBA00007845"/>
    </source>
</evidence>
<comment type="subcellular location">
    <subcellularLocation>
        <location evidence="1">Nucleus</location>
    </subcellularLocation>
</comment>
<dbReference type="GO" id="GO:0004519">
    <property type="term" value="F:endonuclease activity"/>
    <property type="evidence" value="ECO:0007669"/>
    <property type="project" value="UniProtKB-KW"/>
</dbReference>
<name>A0A8T2UX70_CERRI</name>
<dbReference type="Proteomes" id="UP000825935">
    <property type="component" value="Chromosome 4"/>
</dbReference>
<dbReference type="InterPro" id="IPR041006">
    <property type="entry name" value="Morc_S5"/>
</dbReference>
<dbReference type="PANTHER" id="PTHR23336:SF80">
    <property type="entry name" value="PROTEIN MICRORCHIDIA 7-LIKE"/>
    <property type="match status" value="1"/>
</dbReference>
<evidence type="ECO:0000313" key="17">
    <source>
        <dbReference type="Proteomes" id="UP000825935"/>
    </source>
</evidence>
<dbReference type="PANTHER" id="PTHR23336">
    <property type="entry name" value="ZINC FINGER CW-TYPE COILED-COIL DOMAIN PROTEIN 3"/>
    <property type="match status" value="1"/>
</dbReference>
<evidence type="ECO:0000313" key="16">
    <source>
        <dbReference type="EMBL" id="KAH7438323.1"/>
    </source>
</evidence>
<feature type="domain" description="Morc S5" evidence="15">
    <location>
        <begin position="356"/>
        <end position="500"/>
    </location>
</feature>
<evidence type="ECO:0000256" key="4">
    <source>
        <dbReference type="ARBA" id="ARBA00022741"/>
    </source>
</evidence>
<gene>
    <name evidence="16" type="ORF">KP509_04G010000</name>
</gene>
<dbReference type="Pfam" id="PF13589">
    <property type="entry name" value="HATPase_c_3"/>
    <property type="match status" value="1"/>
</dbReference>
<evidence type="ECO:0000256" key="5">
    <source>
        <dbReference type="ARBA" id="ARBA00022759"/>
    </source>
</evidence>
<dbReference type="FunFam" id="3.30.565.10:FF:000075">
    <property type="entry name" value="MORC family CW-type zinc finger protein 4"/>
    <property type="match status" value="1"/>
</dbReference>
<keyword evidence="4" id="KW-0547">Nucleotide-binding</keyword>
<evidence type="ECO:0000256" key="14">
    <source>
        <dbReference type="SAM" id="MobiDB-lite"/>
    </source>
</evidence>
<dbReference type="Gene3D" id="3.30.565.10">
    <property type="entry name" value="Histidine kinase-like ATPase, C-terminal domain"/>
    <property type="match status" value="1"/>
</dbReference>
<keyword evidence="13" id="KW-0539">Nucleus</keyword>
<keyword evidence="17" id="KW-1185">Reference proteome</keyword>
<dbReference type="SUPFAM" id="SSF55874">
    <property type="entry name" value="ATPase domain of HSP90 chaperone/DNA topoisomerase II/histidine kinase"/>
    <property type="match status" value="1"/>
</dbReference>
<proteinExistence type="inferred from homology"/>
<reference evidence="16" key="1">
    <citation type="submission" date="2021-08" db="EMBL/GenBank/DDBJ databases">
        <title>WGS assembly of Ceratopteris richardii.</title>
        <authorList>
            <person name="Marchant D.B."/>
            <person name="Chen G."/>
            <person name="Jenkins J."/>
            <person name="Shu S."/>
            <person name="Leebens-Mack J."/>
            <person name="Grimwood J."/>
            <person name="Schmutz J."/>
            <person name="Soltis P."/>
            <person name="Soltis D."/>
            <person name="Chen Z.-H."/>
        </authorList>
    </citation>
    <scope>NUCLEOTIDE SEQUENCE</scope>
    <source>
        <strain evidence="16">Whitten #5841</strain>
        <tissue evidence="16">Leaf</tissue>
    </source>
</reference>
<organism evidence="16 17">
    <name type="scientific">Ceratopteris richardii</name>
    <name type="common">Triangle waterfern</name>
    <dbReference type="NCBI Taxonomy" id="49495"/>
    <lineage>
        <taxon>Eukaryota</taxon>
        <taxon>Viridiplantae</taxon>
        <taxon>Streptophyta</taxon>
        <taxon>Embryophyta</taxon>
        <taxon>Tracheophyta</taxon>
        <taxon>Polypodiopsida</taxon>
        <taxon>Polypodiidae</taxon>
        <taxon>Polypodiales</taxon>
        <taxon>Pteridineae</taxon>
        <taxon>Pteridaceae</taxon>
        <taxon>Parkerioideae</taxon>
        <taxon>Ceratopteris</taxon>
    </lineage>
</organism>
<dbReference type="GO" id="GO:0031047">
    <property type="term" value="P:regulatory ncRNA-mediated gene silencing"/>
    <property type="evidence" value="ECO:0007669"/>
    <property type="project" value="UniProtKB-KW"/>
</dbReference>
<evidence type="ECO:0000256" key="3">
    <source>
        <dbReference type="ARBA" id="ARBA00022722"/>
    </source>
</evidence>
<protein>
    <recommendedName>
        <fullName evidence="15">Morc S5 domain-containing protein</fullName>
    </recommendedName>
</protein>
<feature type="region of interest" description="Disordered" evidence="14">
    <location>
        <begin position="1"/>
        <end position="23"/>
    </location>
</feature>
<keyword evidence="10" id="KW-0175">Coiled coil</keyword>
<keyword evidence="5" id="KW-0255">Endonuclease</keyword>
<feature type="non-terminal residue" evidence="16">
    <location>
        <position position="677"/>
    </location>
</feature>
<dbReference type="GO" id="GO:0006325">
    <property type="term" value="P:chromatin organization"/>
    <property type="evidence" value="ECO:0007669"/>
    <property type="project" value="UniProtKB-KW"/>
</dbReference>
<evidence type="ECO:0000256" key="8">
    <source>
        <dbReference type="ARBA" id="ARBA00022840"/>
    </source>
</evidence>
<dbReference type="AlphaFoldDB" id="A0A8T2UX70"/>
<comment type="similarity">
    <text evidence="2">Belongs to the MORC ATPase protein family.</text>
</comment>
<evidence type="ECO:0000256" key="9">
    <source>
        <dbReference type="ARBA" id="ARBA00022853"/>
    </source>
</evidence>
<dbReference type="GO" id="GO:0005634">
    <property type="term" value="C:nucleus"/>
    <property type="evidence" value="ECO:0007669"/>
    <property type="project" value="UniProtKB-SubCell"/>
</dbReference>
<comment type="caution">
    <text evidence="16">The sequence shown here is derived from an EMBL/GenBank/DDBJ whole genome shotgun (WGS) entry which is preliminary data.</text>
</comment>
<keyword evidence="6" id="KW-0227">DNA damage</keyword>
<keyword evidence="7" id="KW-0378">Hydrolase</keyword>
<evidence type="ECO:0000256" key="1">
    <source>
        <dbReference type="ARBA" id="ARBA00004123"/>
    </source>
</evidence>
<sequence>MEGLISPAVKKPKLEPKEEAPDLGFMNTRKESCISAAGQDLPEDFLEPLEEPSLPVFVPNTSTPITSQLQSMASAELNRHGCRQFWKAGDFDGKGFPVPGSVAGGIDHVRVHPRFLHSNATSHKWALGAIAELLDNALDEVNNGATFVNVDMIRNPQSNGPVLLIEDDGGGMNPDSMRGCMSLGYSAKSKRANTIGQYGNGFKTSTMRLGGDVIVFSRNHAGGSSTQSIGMLSYTFLRDTSQEDIIVPMIDYEIKPFGLKKLVRSTLDDWNHNLETITKWSPYHTETELLRQFTGMKHQGTKIIIYNLWEDDQGQLELDFESDPYDIQVRGANRDEKKILMAKRFPNSRHYLTYRHSLRSYVSILYLRLAPGFRIILRGLEIEHHNLANDLMFAQEQTYRPHGGPEYLQKDKQMVAVVTIGFVKDAKEHIDVQGFNVYHKNRLIKPFWRIWNSASSHGRGIIGVLEANFVEPAHDKQGFERTVVLGRLEARLLQMQKNYWNTNCHRVGYFNAKKKRTPKLLYPPKGFMLEPGFENRAVTRMNYKLDEDPSVLAKSNLSTNGTSFITHEAVIPDHLLGDASSRQVMEIQMNKSLLLIQQPEEEPSSVCMDDLGAESLTREDGENKQLKAKVLDLEKKVYEIKGCVEILTKERDSLRMQLEIEFKQRAFEDEELRKRLK</sequence>
<dbReference type="GO" id="GO:0006281">
    <property type="term" value="P:DNA repair"/>
    <property type="evidence" value="ECO:0007669"/>
    <property type="project" value="UniProtKB-KW"/>
</dbReference>
<keyword evidence="8" id="KW-0067">ATP-binding</keyword>
<dbReference type="EMBL" id="CM035409">
    <property type="protein sequence ID" value="KAH7438323.1"/>
    <property type="molecule type" value="Genomic_DNA"/>
</dbReference>
<evidence type="ECO:0000256" key="6">
    <source>
        <dbReference type="ARBA" id="ARBA00022763"/>
    </source>
</evidence>
<dbReference type="Pfam" id="PF17942">
    <property type="entry name" value="Morc6_S5"/>
    <property type="match status" value="1"/>
</dbReference>
<evidence type="ECO:0000259" key="15">
    <source>
        <dbReference type="Pfam" id="PF17942"/>
    </source>
</evidence>
<evidence type="ECO:0000256" key="10">
    <source>
        <dbReference type="ARBA" id="ARBA00023054"/>
    </source>
</evidence>
<accession>A0A8T2UX70</accession>
<evidence type="ECO:0000256" key="12">
    <source>
        <dbReference type="ARBA" id="ARBA00023204"/>
    </source>
</evidence>
<dbReference type="OrthoDB" id="757982at2759"/>
<dbReference type="OMA" id="VRTIIQW"/>
<keyword evidence="12" id="KW-0234">DNA repair</keyword>
<dbReference type="GO" id="GO:0031349">
    <property type="term" value="P:positive regulation of defense response"/>
    <property type="evidence" value="ECO:0007669"/>
    <property type="project" value="UniProtKB-ARBA"/>
</dbReference>
<evidence type="ECO:0000256" key="13">
    <source>
        <dbReference type="ARBA" id="ARBA00023242"/>
    </source>
</evidence>
<keyword evidence="9" id="KW-0156">Chromatin regulator</keyword>
<dbReference type="GO" id="GO:0005524">
    <property type="term" value="F:ATP binding"/>
    <property type="evidence" value="ECO:0007669"/>
    <property type="project" value="UniProtKB-KW"/>
</dbReference>
<evidence type="ECO:0000256" key="7">
    <source>
        <dbReference type="ARBA" id="ARBA00022801"/>
    </source>
</evidence>
<dbReference type="InterPro" id="IPR036890">
    <property type="entry name" value="HATPase_C_sf"/>
</dbReference>
<keyword evidence="3" id="KW-0540">Nuclease</keyword>
<keyword evidence="11" id="KW-0943">RNA-mediated gene silencing</keyword>
<evidence type="ECO:0000256" key="11">
    <source>
        <dbReference type="ARBA" id="ARBA00023158"/>
    </source>
</evidence>